<evidence type="ECO:0000256" key="2">
    <source>
        <dbReference type="ARBA" id="ARBA00022448"/>
    </source>
</evidence>
<dbReference type="Pfam" id="PF00213">
    <property type="entry name" value="OSCP"/>
    <property type="match status" value="1"/>
</dbReference>
<dbReference type="NCBIfam" id="NF004402">
    <property type="entry name" value="PRK05758.2-2"/>
    <property type="match status" value="1"/>
</dbReference>
<evidence type="ECO:0000256" key="6">
    <source>
        <dbReference type="ARBA" id="ARBA00023196"/>
    </source>
</evidence>
<proteinExistence type="inferred from homology"/>
<keyword evidence="6 8" id="KW-0139">CF(1)</keyword>
<dbReference type="SUPFAM" id="SSF47928">
    <property type="entry name" value="N-terminal domain of the delta subunit of the F1F0-ATP synthase"/>
    <property type="match status" value="1"/>
</dbReference>
<dbReference type="RefSeq" id="WP_078485826.1">
    <property type="nucleotide sequence ID" value="NZ_MPRJ01000007.1"/>
</dbReference>
<dbReference type="GO" id="GO:0005886">
    <property type="term" value="C:plasma membrane"/>
    <property type="evidence" value="ECO:0007669"/>
    <property type="project" value="UniProtKB-SubCell"/>
</dbReference>
<evidence type="ECO:0000256" key="4">
    <source>
        <dbReference type="ARBA" id="ARBA00023065"/>
    </source>
</evidence>
<organism evidence="9 10">
    <name type="scientific">Solemya velesiana gill symbiont</name>
    <dbReference type="NCBI Taxonomy" id="1918948"/>
    <lineage>
        <taxon>Bacteria</taxon>
        <taxon>Pseudomonadati</taxon>
        <taxon>Pseudomonadota</taxon>
        <taxon>Gammaproteobacteria</taxon>
        <taxon>sulfur-oxidizing symbionts</taxon>
    </lineage>
</organism>
<dbReference type="GO" id="GO:0045259">
    <property type="term" value="C:proton-transporting ATP synthase complex"/>
    <property type="evidence" value="ECO:0007669"/>
    <property type="project" value="UniProtKB-KW"/>
</dbReference>
<dbReference type="HAMAP" id="MF_01416">
    <property type="entry name" value="ATP_synth_delta_bact"/>
    <property type="match status" value="1"/>
</dbReference>
<evidence type="ECO:0000313" key="9">
    <source>
        <dbReference type="EMBL" id="OOZ37576.1"/>
    </source>
</evidence>
<accession>A0A1T2KXY0</accession>
<dbReference type="PANTHER" id="PTHR11910">
    <property type="entry name" value="ATP SYNTHASE DELTA CHAIN"/>
    <property type="match status" value="1"/>
</dbReference>
<comment type="function">
    <text evidence="8">F(1)F(0) ATP synthase produces ATP from ADP in the presence of a proton or sodium gradient. F-type ATPases consist of two structural domains, F(1) containing the extramembraneous catalytic core and F(0) containing the membrane proton channel, linked together by a central stalk and a peripheral stalk. During catalysis, ATP synthesis in the catalytic domain of F(1) is coupled via a rotary mechanism of the central stalk subunits to proton translocation.</text>
</comment>
<dbReference type="NCBIfam" id="TIGR01145">
    <property type="entry name" value="ATP_synt_delta"/>
    <property type="match status" value="1"/>
</dbReference>
<dbReference type="OrthoDB" id="9816221at2"/>
<comment type="subcellular location">
    <subcellularLocation>
        <location evidence="8">Cell membrane</location>
        <topology evidence="8">Peripheral membrane protein</topology>
    </subcellularLocation>
    <subcellularLocation>
        <location evidence="1">Membrane</location>
    </subcellularLocation>
</comment>
<dbReference type="InterPro" id="IPR026015">
    <property type="entry name" value="ATP_synth_OSCP/delta_N_sf"/>
</dbReference>
<dbReference type="InterPro" id="IPR000711">
    <property type="entry name" value="ATPase_OSCP/dsu"/>
</dbReference>
<comment type="similarity">
    <text evidence="8">Belongs to the ATPase delta chain family.</text>
</comment>
<evidence type="ECO:0000256" key="3">
    <source>
        <dbReference type="ARBA" id="ARBA00022781"/>
    </source>
</evidence>
<evidence type="ECO:0000256" key="7">
    <source>
        <dbReference type="ARBA" id="ARBA00023310"/>
    </source>
</evidence>
<dbReference type="PRINTS" id="PR00125">
    <property type="entry name" value="ATPASEDELTA"/>
</dbReference>
<keyword evidence="3 8" id="KW-0375">Hydrogen ion transport</keyword>
<evidence type="ECO:0000313" key="10">
    <source>
        <dbReference type="Proteomes" id="UP000190896"/>
    </source>
</evidence>
<reference evidence="9 10" key="1">
    <citation type="submission" date="2016-11" db="EMBL/GenBank/DDBJ databases">
        <title>Mixed transmission modes and dynamic genome evolution in an obligate animal-bacterial symbiosis.</title>
        <authorList>
            <person name="Russell S.L."/>
            <person name="Corbett-Detig R.B."/>
            <person name="Cavanaugh C.M."/>
        </authorList>
    </citation>
    <scope>NUCLEOTIDE SEQUENCE [LARGE SCALE GENOMIC DNA]</scope>
    <source>
        <strain evidence="9">Se-Cadez</strain>
    </source>
</reference>
<sequence>MAGETTTIARPYAEAVFARAQESEKLAEWSDMLTFLAEAVEEPALAGLIVNPKVDQDALTDLMLDVCGDHFDEEGQNLVKLLVQNDRLLIAGEIAALYEELKAESEKVLNVHVRSACALEADQENQIADALKEKLGREITITSEQDENLIGGVHIRAGDMVFDGSVSGRLQQLANELGI</sequence>
<protein>
    <recommendedName>
        <fullName evidence="8">ATP synthase subunit delta</fullName>
    </recommendedName>
    <alternativeName>
        <fullName evidence="8">ATP synthase F(1) sector subunit delta</fullName>
    </alternativeName>
    <alternativeName>
        <fullName evidence="8">F-type ATPase subunit delta</fullName>
        <shortName evidence="8">F-ATPase subunit delta</shortName>
    </alternativeName>
</protein>
<comment type="function">
    <text evidence="8">This protein is part of the stalk that links CF(0) to CF(1). It either transmits conformational changes from CF(0) to CF(1) or is implicated in proton conduction.</text>
</comment>
<gene>
    <name evidence="8" type="primary">atpH</name>
    <name evidence="9" type="ORF">BOW51_01830</name>
</gene>
<evidence type="ECO:0000256" key="1">
    <source>
        <dbReference type="ARBA" id="ARBA00004370"/>
    </source>
</evidence>
<keyword evidence="8" id="KW-1003">Cell membrane</keyword>
<name>A0A1T2KXY0_9GAMM</name>
<dbReference type="Gene3D" id="1.10.520.20">
    <property type="entry name" value="N-terminal domain of the delta subunit of the F1F0-ATP synthase"/>
    <property type="match status" value="1"/>
</dbReference>
<dbReference type="EMBL" id="MPRJ01000007">
    <property type="protein sequence ID" value="OOZ37576.1"/>
    <property type="molecule type" value="Genomic_DNA"/>
</dbReference>
<keyword evidence="7 8" id="KW-0066">ATP synthesis</keyword>
<keyword evidence="5 8" id="KW-0472">Membrane</keyword>
<keyword evidence="10" id="KW-1185">Reference proteome</keyword>
<dbReference type="AlphaFoldDB" id="A0A1T2KXY0"/>
<keyword evidence="4 8" id="KW-0406">Ion transport</keyword>
<comment type="caution">
    <text evidence="9">The sequence shown here is derived from an EMBL/GenBank/DDBJ whole genome shotgun (WGS) entry which is preliminary data.</text>
</comment>
<evidence type="ECO:0000256" key="5">
    <source>
        <dbReference type="ARBA" id="ARBA00023136"/>
    </source>
</evidence>
<dbReference type="GO" id="GO:0046933">
    <property type="term" value="F:proton-transporting ATP synthase activity, rotational mechanism"/>
    <property type="evidence" value="ECO:0007669"/>
    <property type="project" value="UniProtKB-UniRule"/>
</dbReference>
<dbReference type="Proteomes" id="UP000190896">
    <property type="component" value="Unassembled WGS sequence"/>
</dbReference>
<keyword evidence="2 8" id="KW-0813">Transport</keyword>
<evidence type="ECO:0000256" key="8">
    <source>
        <dbReference type="HAMAP-Rule" id="MF_01416"/>
    </source>
</evidence>